<evidence type="ECO:0000313" key="2">
    <source>
        <dbReference type="Proteomes" id="UP000245488"/>
    </source>
</evidence>
<organism evidence="1 2">
    <name type="scientific">Butyrivibrio fibrisolvens</name>
    <dbReference type="NCBI Taxonomy" id="831"/>
    <lineage>
        <taxon>Bacteria</taxon>
        <taxon>Bacillati</taxon>
        <taxon>Bacillota</taxon>
        <taxon>Clostridia</taxon>
        <taxon>Lachnospirales</taxon>
        <taxon>Lachnospiraceae</taxon>
        <taxon>Butyrivibrio</taxon>
    </lineage>
</organism>
<proteinExistence type="predicted"/>
<dbReference type="EMBL" id="NXNG01000001">
    <property type="protein sequence ID" value="PWT28814.1"/>
    <property type="molecule type" value="Genomic_DNA"/>
</dbReference>
<name>A0A317G412_BUTFI</name>
<gene>
    <name evidence="1" type="ORF">CPT75_17700</name>
</gene>
<dbReference type="Proteomes" id="UP000245488">
    <property type="component" value="Chromosome"/>
</dbReference>
<sequence length="146" mass="16500">MKENSEGQSVYYTYLYEETDNPLLALLIPGGSDSIYQGSYMLIFSIMDGKIHLVSFTRPMGRYGIINLANNGLILSESGLSYGSNYLVDAYYVGQDGQINTCFFLDANDEDVLMKKVDKELKDLGYDINVEDFLNLEEDGVDWKKL</sequence>
<dbReference type="AlphaFoldDB" id="A0A317G412"/>
<comment type="caution">
    <text evidence="1">The sequence shown here is derived from an EMBL/GenBank/DDBJ whole genome shotgun (WGS) entry which is preliminary data.</text>
</comment>
<reference evidence="1 2" key="1">
    <citation type="submission" date="2017-09" db="EMBL/GenBank/DDBJ databases">
        <title>High-quality draft genome sequence of Butyrivibrio fibrisolvens INBov1, isolated from cow rumen.</title>
        <authorList>
            <person name="Rodriguez Hernaez J."/>
            <person name="Rivarola M."/>
            <person name="Paniego N."/>
            <person name="Cravero S."/>
            <person name="Ceron Cucchi M."/>
            <person name="Martinez M.C."/>
        </authorList>
    </citation>
    <scope>NUCLEOTIDE SEQUENCE [LARGE SCALE GENOMIC DNA]</scope>
    <source>
        <strain evidence="1 2">INBov1</strain>
    </source>
</reference>
<evidence type="ECO:0000313" key="1">
    <source>
        <dbReference type="EMBL" id="PWT28814.1"/>
    </source>
</evidence>
<accession>A0A317G412</accession>
<protein>
    <submittedName>
        <fullName evidence="1">Uncharacterized protein</fullName>
    </submittedName>
</protein>
<keyword evidence="2" id="KW-1185">Reference proteome</keyword>